<feature type="transmembrane region" description="Helical" evidence="23">
    <location>
        <begin position="312"/>
        <end position="335"/>
    </location>
</feature>
<dbReference type="InterPro" id="IPR001182">
    <property type="entry name" value="FtsW/RodA"/>
</dbReference>
<keyword evidence="12" id="KW-0131">Cell cycle</keyword>
<feature type="transmembrane region" description="Helical" evidence="23">
    <location>
        <begin position="107"/>
        <end position="129"/>
    </location>
</feature>
<dbReference type="Proteomes" id="UP000831304">
    <property type="component" value="Chromosome"/>
</dbReference>
<comment type="subcellular location">
    <subcellularLocation>
        <location evidence="1">Cell membrane</location>
        <topology evidence="1">Multi-pass membrane protein</topology>
    </subcellularLocation>
</comment>
<protein>
    <recommendedName>
        <fullName evidence="17">Probable peptidoglycan glycosyltransferase FtsW</fullName>
        <ecNumber evidence="19">2.4.99.28</ecNumber>
    </recommendedName>
    <alternativeName>
        <fullName evidence="18">Cell division protein FtsW</fullName>
    </alternativeName>
    <alternativeName>
        <fullName evidence="15">Cell wall polymerase</fullName>
    </alternativeName>
    <alternativeName>
        <fullName evidence="14">Peptidoglycan polymerase</fullName>
    </alternativeName>
</protein>
<evidence type="ECO:0000256" key="1">
    <source>
        <dbReference type="ARBA" id="ARBA00004651"/>
    </source>
</evidence>
<comment type="catalytic activity">
    <reaction evidence="20">
        <text>[GlcNAc-(1-&gt;4)-Mur2Ac(oyl-L-Ala-gamma-D-Glu-L-Lys-D-Ala-D-Ala)](n)-di-trans,octa-cis-undecaprenyl diphosphate + beta-D-GlcNAc-(1-&gt;4)-Mur2Ac(oyl-L-Ala-gamma-D-Glu-L-Lys-D-Ala-D-Ala)-di-trans,octa-cis-undecaprenyl diphosphate = [GlcNAc-(1-&gt;4)-Mur2Ac(oyl-L-Ala-gamma-D-Glu-L-Lys-D-Ala-D-Ala)](n+1)-di-trans,octa-cis-undecaprenyl diphosphate + di-trans,octa-cis-undecaprenyl diphosphate + H(+)</text>
        <dbReference type="Rhea" id="RHEA:23708"/>
        <dbReference type="Rhea" id="RHEA-COMP:9602"/>
        <dbReference type="Rhea" id="RHEA-COMP:9603"/>
        <dbReference type="ChEBI" id="CHEBI:15378"/>
        <dbReference type="ChEBI" id="CHEBI:58405"/>
        <dbReference type="ChEBI" id="CHEBI:60033"/>
        <dbReference type="ChEBI" id="CHEBI:78435"/>
        <dbReference type="EC" id="2.4.99.28"/>
    </reaction>
</comment>
<comment type="pathway">
    <text evidence="2">Cell wall biogenesis; peptidoglycan biosynthesis.</text>
</comment>
<evidence type="ECO:0000256" key="18">
    <source>
        <dbReference type="ARBA" id="ARBA00041418"/>
    </source>
</evidence>
<evidence type="ECO:0000256" key="7">
    <source>
        <dbReference type="ARBA" id="ARBA00022692"/>
    </source>
</evidence>
<evidence type="ECO:0000256" key="15">
    <source>
        <dbReference type="ARBA" id="ARBA00033270"/>
    </source>
</evidence>
<evidence type="ECO:0000256" key="20">
    <source>
        <dbReference type="ARBA" id="ARBA00049902"/>
    </source>
</evidence>
<proteinExistence type="inferred from homology"/>
<feature type="transmembrane region" description="Helical" evidence="23">
    <location>
        <begin position="201"/>
        <end position="218"/>
    </location>
</feature>
<evidence type="ECO:0000256" key="5">
    <source>
        <dbReference type="ARBA" id="ARBA00022676"/>
    </source>
</evidence>
<evidence type="ECO:0000256" key="3">
    <source>
        <dbReference type="ARBA" id="ARBA00022475"/>
    </source>
</evidence>
<comment type="similarity">
    <text evidence="16">Belongs to the SEDS family. FtsW subfamily.</text>
</comment>
<keyword evidence="4" id="KW-0132">Cell division</keyword>
<keyword evidence="3" id="KW-1003">Cell membrane</keyword>
<dbReference type="EC" id="2.4.99.28" evidence="19"/>
<feature type="transmembrane region" description="Helical" evidence="23">
    <location>
        <begin position="225"/>
        <end position="243"/>
    </location>
</feature>
<evidence type="ECO:0000256" key="13">
    <source>
        <dbReference type="ARBA" id="ARBA00023316"/>
    </source>
</evidence>
<name>A0ABY4AR88_9MICO</name>
<dbReference type="EMBL" id="CP094533">
    <property type="protein sequence ID" value="UOE25659.1"/>
    <property type="molecule type" value="Genomic_DNA"/>
</dbReference>
<keyword evidence="25" id="KW-1185">Reference proteome</keyword>
<evidence type="ECO:0000256" key="4">
    <source>
        <dbReference type="ARBA" id="ARBA00022618"/>
    </source>
</evidence>
<keyword evidence="7 23" id="KW-0812">Transmembrane</keyword>
<keyword evidence="11 23" id="KW-0472">Membrane</keyword>
<feature type="transmembrane region" description="Helical" evidence="23">
    <location>
        <begin position="79"/>
        <end position="100"/>
    </location>
</feature>
<evidence type="ECO:0000256" key="9">
    <source>
        <dbReference type="ARBA" id="ARBA00022984"/>
    </source>
</evidence>
<organism evidence="24 25">
    <name type="scientific">Agromyces soli</name>
    <dbReference type="NCBI Taxonomy" id="659012"/>
    <lineage>
        <taxon>Bacteria</taxon>
        <taxon>Bacillati</taxon>
        <taxon>Actinomycetota</taxon>
        <taxon>Actinomycetes</taxon>
        <taxon>Micrococcales</taxon>
        <taxon>Microbacteriaceae</taxon>
        <taxon>Agromyces</taxon>
    </lineage>
</organism>
<dbReference type="Pfam" id="PF01098">
    <property type="entry name" value="FTSW_RODA_SPOVE"/>
    <property type="match status" value="1"/>
</dbReference>
<feature type="transmembrane region" description="Helical" evidence="23">
    <location>
        <begin position="378"/>
        <end position="400"/>
    </location>
</feature>
<dbReference type="InterPro" id="IPR018365">
    <property type="entry name" value="Cell_cycle_FtsW-rel_CS"/>
</dbReference>
<accession>A0ABY4AR88</accession>
<comment type="function">
    <text evidence="21">Peptidoglycan polymerase that is essential for cell division.</text>
</comment>
<keyword evidence="5" id="KW-0328">Glycosyltransferase</keyword>
<evidence type="ECO:0000313" key="24">
    <source>
        <dbReference type="EMBL" id="UOE25659.1"/>
    </source>
</evidence>
<sequence>MPMAPQPTPEPTRTEPASTEASAEPRGMAAARIRFGRVLRVESGDFYLLLGTTLFLVVFGLVMVLSSSVVESRIEDGGAFVQIGRQAAFAAVGVPVMLLASRMPQRVWMLLAWPALAFSCLMQLLVVATPLGVEIGGNTNWISFGGFQFQPSEMIKVSMVMWLGLIVTKKQAQLGDFVHGVLPILLVGGGSIGLVLLGGDLGTVMIMGAMLIGALFLVGIRIRLLIGPVLVAALLFVIVAFSSENRMKRIMSFVQESCTKVDVDACWQIQHGTFALANGGVFGVGLGNSAAKWSWLPAAANDFIFAIIGEELGLIGAIVVIAMFVLLAIAFARVLRGARTPFGKAATASVMVWVIVQACVNIGVVLRVFPVLGVPLPLVSAGGTALLTTLFAIGIVLSVARNPDGGGSGRWLRLGAPAAAGAVR</sequence>
<evidence type="ECO:0000313" key="25">
    <source>
        <dbReference type="Proteomes" id="UP000831304"/>
    </source>
</evidence>
<evidence type="ECO:0000256" key="22">
    <source>
        <dbReference type="SAM" id="MobiDB-lite"/>
    </source>
</evidence>
<dbReference type="NCBIfam" id="TIGR02614">
    <property type="entry name" value="ftsW"/>
    <property type="match status" value="1"/>
</dbReference>
<dbReference type="PANTHER" id="PTHR30474">
    <property type="entry name" value="CELL CYCLE PROTEIN"/>
    <property type="match status" value="1"/>
</dbReference>
<evidence type="ECO:0000256" key="12">
    <source>
        <dbReference type="ARBA" id="ARBA00023306"/>
    </source>
</evidence>
<dbReference type="PANTHER" id="PTHR30474:SF2">
    <property type="entry name" value="PEPTIDOGLYCAN GLYCOSYLTRANSFERASE FTSW-RELATED"/>
    <property type="match status" value="1"/>
</dbReference>
<gene>
    <name evidence="24" type="primary">ftsW</name>
    <name evidence="24" type="ORF">MTP13_15205</name>
</gene>
<evidence type="ECO:0000256" key="11">
    <source>
        <dbReference type="ARBA" id="ARBA00023136"/>
    </source>
</evidence>
<dbReference type="PROSITE" id="PS00428">
    <property type="entry name" value="FTSW_RODA_SPOVE"/>
    <property type="match status" value="1"/>
</dbReference>
<keyword evidence="10 23" id="KW-1133">Transmembrane helix</keyword>
<evidence type="ECO:0000256" key="6">
    <source>
        <dbReference type="ARBA" id="ARBA00022679"/>
    </source>
</evidence>
<reference evidence="24 25" key="1">
    <citation type="submission" date="2022-03" db="EMBL/GenBank/DDBJ databases">
        <title>Agromyces sp. isolated from the gut of P. brevitarsis seulensis larvae.</title>
        <authorList>
            <person name="Won M."/>
            <person name="Kwon S.-W."/>
        </authorList>
    </citation>
    <scope>NUCLEOTIDE SEQUENCE [LARGE SCALE GENOMIC DNA]</scope>
    <source>
        <strain evidence="24 25">KACC 16215</strain>
    </source>
</reference>
<evidence type="ECO:0000256" key="19">
    <source>
        <dbReference type="ARBA" id="ARBA00044770"/>
    </source>
</evidence>
<feature type="compositionally biased region" description="Pro residues" evidence="22">
    <location>
        <begin position="1"/>
        <end position="10"/>
    </location>
</feature>
<dbReference type="RefSeq" id="WP_243568527.1">
    <property type="nucleotide sequence ID" value="NZ_BAAARD010000007.1"/>
</dbReference>
<keyword evidence="13" id="KW-0961">Cell wall biogenesis/degradation</keyword>
<evidence type="ECO:0000256" key="21">
    <source>
        <dbReference type="ARBA" id="ARBA00049966"/>
    </source>
</evidence>
<feature type="region of interest" description="Disordered" evidence="22">
    <location>
        <begin position="1"/>
        <end position="25"/>
    </location>
</feature>
<evidence type="ECO:0000256" key="10">
    <source>
        <dbReference type="ARBA" id="ARBA00022989"/>
    </source>
</evidence>
<feature type="transmembrane region" description="Helical" evidence="23">
    <location>
        <begin position="347"/>
        <end position="366"/>
    </location>
</feature>
<evidence type="ECO:0000256" key="23">
    <source>
        <dbReference type="SAM" id="Phobius"/>
    </source>
</evidence>
<evidence type="ECO:0000256" key="2">
    <source>
        <dbReference type="ARBA" id="ARBA00004752"/>
    </source>
</evidence>
<evidence type="ECO:0000256" key="16">
    <source>
        <dbReference type="ARBA" id="ARBA00038053"/>
    </source>
</evidence>
<keyword evidence="6" id="KW-0808">Transferase</keyword>
<keyword evidence="9" id="KW-0573">Peptidoglycan synthesis</keyword>
<feature type="transmembrane region" description="Helical" evidence="23">
    <location>
        <begin position="46"/>
        <end position="67"/>
    </location>
</feature>
<evidence type="ECO:0000256" key="8">
    <source>
        <dbReference type="ARBA" id="ARBA00022960"/>
    </source>
</evidence>
<keyword evidence="8" id="KW-0133">Cell shape</keyword>
<feature type="transmembrane region" description="Helical" evidence="23">
    <location>
        <begin position="177"/>
        <end position="195"/>
    </location>
</feature>
<evidence type="ECO:0000256" key="17">
    <source>
        <dbReference type="ARBA" id="ARBA00041185"/>
    </source>
</evidence>
<dbReference type="InterPro" id="IPR013437">
    <property type="entry name" value="FtsW"/>
</dbReference>
<evidence type="ECO:0000256" key="14">
    <source>
        <dbReference type="ARBA" id="ARBA00032370"/>
    </source>
</evidence>